<feature type="region of interest" description="Disordered" evidence="1">
    <location>
        <begin position="40"/>
        <end position="59"/>
    </location>
</feature>
<dbReference type="RefSeq" id="WP_379880710.1">
    <property type="nucleotide sequence ID" value="NZ_JBHPON010000001.1"/>
</dbReference>
<gene>
    <name evidence="2" type="ORF">ACFMB1_00510</name>
</gene>
<dbReference type="Proteomes" id="UP001596116">
    <property type="component" value="Unassembled WGS sequence"/>
</dbReference>
<accession>A0ABW1KQW4</accession>
<evidence type="ECO:0000256" key="1">
    <source>
        <dbReference type="SAM" id="MobiDB-lite"/>
    </source>
</evidence>
<reference evidence="2 3" key="1">
    <citation type="submission" date="2024-09" db="EMBL/GenBank/DDBJ databases">
        <authorList>
            <person name="Zhang Z.-H."/>
        </authorList>
    </citation>
    <scope>NUCLEOTIDE SEQUENCE [LARGE SCALE GENOMIC DNA]</scope>
    <source>
        <strain evidence="2 3">HHTR114</strain>
    </source>
</reference>
<evidence type="ECO:0000313" key="3">
    <source>
        <dbReference type="Proteomes" id="UP001596116"/>
    </source>
</evidence>
<organism evidence="2 3">
    <name type="scientific">Hyphococcus aureus</name>
    <dbReference type="NCBI Taxonomy" id="2666033"/>
    <lineage>
        <taxon>Bacteria</taxon>
        <taxon>Pseudomonadati</taxon>
        <taxon>Pseudomonadota</taxon>
        <taxon>Alphaproteobacteria</taxon>
        <taxon>Parvularculales</taxon>
        <taxon>Parvularculaceae</taxon>
        <taxon>Hyphococcus</taxon>
    </lineage>
</organism>
<comment type="caution">
    <text evidence="2">The sequence shown here is derived from an EMBL/GenBank/DDBJ whole genome shotgun (WGS) entry which is preliminary data.</text>
</comment>
<keyword evidence="3" id="KW-1185">Reference proteome</keyword>
<dbReference type="EMBL" id="JBHPON010000001">
    <property type="protein sequence ID" value="MFC6033999.1"/>
    <property type="molecule type" value="Genomic_DNA"/>
</dbReference>
<name>A0ABW1KQW4_9PROT</name>
<sequence length="122" mass="13697">MKNPSTADIAELKTRANDKRFESLVENYVSTLSRLREIGREQPAEATRQAQLDSEETELLSENEQLINTACAMKAESLAGVRNKLELWRMDVLGATPAENPSDQLILSVIDDLERLIRRQAG</sequence>
<proteinExistence type="predicted"/>
<protein>
    <submittedName>
        <fullName evidence="2">Uncharacterized protein</fullName>
    </submittedName>
</protein>
<evidence type="ECO:0000313" key="2">
    <source>
        <dbReference type="EMBL" id="MFC6033999.1"/>
    </source>
</evidence>